<proteinExistence type="predicted"/>
<gene>
    <name evidence="3" type="ORF">HNR71_004018</name>
    <name evidence="4" type="ORF">HPO96_02090</name>
</gene>
<dbReference type="RefSeq" id="WP_171670511.1">
    <property type="nucleotide sequence ID" value="NZ_BAAAGT010000007.1"/>
</dbReference>
<protein>
    <recommendedName>
        <fullName evidence="2">DUF5648 domain-containing protein</fullName>
    </recommendedName>
</protein>
<dbReference type="InterPro" id="IPR043708">
    <property type="entry name" value="DUF5648"/>
</dbReference>
<keyword evidence="5" id="KW-1185">Reference proteome</keyword>
<reference evidence="3 6" key="2">
    <citation type="submission" date="2020-08" db="EMBL/GenBank/DDBJ databases">
        <title>Sequencing the genomes of 1000 actinobacteria strains.</title>
        <authorList>
            <person name="Klenk H.-P."/>
        </authorList>
    </citation>
    <scope>NUCLEOTIDE SEQUENCE [LARGE SCALE GENOMIC DNA]</scope>
    <source>
        <strain evidence="3 6">DSM 15626</strain>
    </source>
</reference>
<dbReference type="EMBL" id="JACHKF010000001">
    <property type="protein sequence ID" value="MBB6568381.1"/>
    <property type="molecule type" value="Genomic_DNA"/>
</dbReference>
<name>A0A7Y4KW07_9ACTN</name>
<evidence type="ECO:0000256" key="1">
    <source>
        <dbReference type="SAM" id="SignalP"/>
    </source>
</evidence>
<keyword evidence="1" id="KW-0732">Signal</keyword>
<evidence type="ECO:0000313" key="3">
    <source>
        <dbReference type="EMBL" id="MBB6568381.1"/>
    </source>
</evidence>
<dbReference type="Pfam" id="PF18885">
    <property type="entry name" value="DUF5648"/>
    <property type="match status" value="1"/>
</dbReference>
<dbReference type="Proteomes" id="UP000534306">
    <property type="component" value="Unassembled WGS sequence"/>
</dbReference>
<accession>A0A7Y4KW07</accession>
<dbReference type="Proteomes" id="UP000553957">
    <property type="component" value="Unassembled WGS sequence"/>
</dbReference>
<organism evidence="4 5">
    <name type="scientific">Kribbella sandramycini</name>
    <dbReference type="NCBI Taxonomy" id="60450"/>
    <lineage>
        <taxon>Bacteria</taxon>
        <taxon>Bacillati</taxon>
        <taxon>Actinomycetota</taxon>
        <taxon>Actinomycetes</taxon>
        <taxon>Propionibacteriales</taxon>
        <taxon>Kribbellaceae</taxon>
        <taxon>Kribbella</taxon>
    </lineage>
</organism>
<evidence type="ECO:0000313" key="6">
    <source>
        <dbReference type="Proteomes" id="UP000553957"/>
    </source>
</evidence>
<evidence type="ECO:0000313" key="5">
    <source>
        <dbReference type="Proteomes" id="UP000534306"/>
    </source>
</evidence>
<sequence length="183" mass="19504">MSKKWKIVGAAVTTAALATGGIVVANQAGAAQSGPAATSYRATLIEMKTVGNAGYFYTASQAEYNRARGLKFTNTGTPPGYVSTKAIRGTVAVYRLRNLKKSTYLLTLSAAERDKLSASKQWKYEGIVGRVPVAAAKDRVQVFRVSKGGTGGGWRVVRASAVNAHKKAGWRVDGPMGYVWTTR</sequence>
<feature type="domain" description="DUF5648" evidence="2">
    <location>
        <begin position="55"/>
        <end position="179"/>
    </location>
</feature>
<evidence type="ECO:0000259" key="2">
    <source>
        <dbReference type="Pfam" id="PF18885"/>
    </source>
</evidence>
<feature type="signal peptide" evidence="1">
    <location>
        <begin position="1"/>
        <end position="30"/>
    </location>
</feature>
<dbReference type="AlphaFoldDB" id="A0A7Y4KW07"/>
<reference evidence="4 5" key="1">
    <citation type="submission" date="2020-05" db="EMBL/GenBank/DDBJ databases">
        <title>Genome sequence of Kribbella sandramycini ATCC 39419.</title>
        <authorList>
            <person name="Maclea K.S."/>
            <person name="Fair J.L."/>
        </authorList>
    </citation>
    <scope>NUCLEOTIDE SEQUENCE [LARGE SCALE GENOMIC DNA]</scope>
    <source>
        <strain evidence="4 5">ATCC 39419</strain>
    </source>
</reference>
<evidence type="ECO:0000313" key="4">
    <source>
        <dbReference type="EMBL" id="NOL39027.1"/>
    </source>
</evidence>
<dbReference type="EMBL" id="JABJRC010000001">
    <property type="protein sequence ID" value="NOL39027.1"/>
    <property type="molecule type" value="Genomic_DNA"/>
</dbReference>
<feature type="chain" id="PRO_5036217561" description="DUF5648 domain-containing protein" evidence="1">
    <location>
        <begin position="31"/>
        <end position="183"/>
    </location>
</feature>
<comment type="caution">
    <text evidence="4">The sequence shown here is derived from an EMBL/GenBank/DDBJ whole genome shotgun (WGS) entry which is preliminary data.</text>
</comment>